<evidence type="ECO:0000256" key="10">
    <source>
        <dbReference type="ARBA" id="ARBA00023303"/>
    </source>
</evidence>
<dbReference type="Proteomes" id="UP001054945">
    <property type="component" value="Unassembled WGS sequence"/>
</dbReference>
<keyword evidence="10" id="KW-0407">Ion channel</keyword>
<keyword evidence="4" id="KW-1003">Cell membrane</keyword>
<evidence type="ECO:0000256" key="1">
    <source>
        <dbReference type="ARBA" id="ARBA00004651"/>
    </source>
</evidence>
<dbReference type="InterPro" id="IPR004878">
    <property type="entry name" value="Otopetrin"/>
</dbReference>
<evidence type="ECO:0000256" key="7">
    <source>
        <dbReference type="ARBA" id="ARBA00022989"/>
    </source>
</evidence>
<evidence type="ECO:0000256" key="3">
    <source>
        <dbReference type="ARBA" id="ARBA00022448"/>
    </source>
</evidence>
<keyword evidence="7 11" id="KW-1133">Transmembrane helix</keyword>
<evidence type="ECO:0000256" key="6">
    <source>
        <dbReference type="ARBA" id="ARBA00022781"/>
    </source>
</evidence>
<keyword evidence="9 11" id="KW-0472">Membrane</keyword>
<keyword evidence="6" id="KW-0375">Hydrogen ion transport</keyword>
<evidence type="ECO:0000256" key="11">
    <source>
        <dbReference type="SAM" id="Phobius"/>
    </source>
</evidence>
<reference evidence="12 13" key="1">
    <citation type="submission" date="2021-06" db="EMBL/GenBank/DDBJ databases">
        <title>Caerostris extrusa draft genome.</title>
        <authorList>
            <person name="Kono N."/>
            <person name="Arakawa K."/>
        </authorList>
    </citation>
    <scope>NUCLEOTIDE SEQUENCE [LARGE SCALE GENOMIC DNA]</scope>
</reference>
<organism evidence="12 13">
    <name type="scientific">Caerostris extrusa</name>
    <name type="common">Bark spider</name>
    <name type="synonym">Caerostris bankana</name>
    <dbReference type="NCBI Taxonomy" id="172846"/>
    <lineage>
        <taxon>Eukaryota</taxon>
        <taxon>Metazoa</taxon>
        <taxon>Ecdysozoa</taxon>
        <taxon>Arthropoda</taxon>
        <taxon>Chelicerata</taxon>
        <taxon>Arachnida</taxon>
        <taxon>Araneae</taxon>
        <taxon>Araneomorphae</taxon>
        <taxon>Entelegynae</taxon>
        <taxon>Araneoidea</taxon>
        <taxon>Araneidae</taxon>
        <taxon>Caerostris</taxon>
    </lineage>
</organism>
<dbReference type="Pfam" id="PF03189">
    <property type="entry name" value="Otopetrin"/>
    <property type="match status" value="1"/>
</dbReference>
<evidence type="ECO:0000313" key="13">
    <source>
        <dbReference type="Proteomes" id="UP001054945"/>
    </source>
</evidence>
<comment type="caution">
    <text evidence="12">The sequence shown here is derived from an EMBL/GenBank/DDBJ whole genome shotgun (WGS) entry which is preliminary data.</text>
</comment>
<sequence length="91" mass="10275">MLMNKCPRWSENGYNGARKSVFSAKFVKNLFFSDISIYLRIGSVVFGLGTLISSGLEVAAIFTRTQKCMDDLNMLQPVLGLFSFIQMHFLL</sequence>
<evidence type="ECO:0000256" key="8">
    <source>
        <dbReference type="ARBA" id="ARBA00023065"/>
    </source>
</evidence>
<keyword evidence="13" id="KW-1185">Reference proteome</keyword>
<dbReference type="EMBL" id="BPLR01004346">
    <property type="protein sequence ID" value="GIX94200.1"/>
    <property type="molecule type" value="Genomic_DNA"/>
</dbReference>
<name>A0AAV4PC76_CAEEX</name>
<comment type="subcellular location">
    <subcellularLocation>
        <location evidence="1">Cell membrane</location>
        <topology evidence="1">Multi-pass membrane protein</topology>
    </subcellularLocation>
</comment>
<protein>
    <submittedName>
        <fullName evidence="12">Uncharacterized protein</fullName>
    </submittedName>
</protein>
<evidence type="ECO:0000256" key="2">
    <source>
        <dbReference type="ARBA" id="ARBA00006513"/>
    </source>
</evidence>
<keyword evidence="8" id="KW-0406">Ion transport</keyword>
<keyword evidence="3" id="KW-0813">Transport</keyword>
<proteinExistence type="inferred from homology"/>
<dbReference type="AlphaFoldDB" id="A0AAV4PC76"/>
<evidence type="ECO:0000256" key="4">
    <source>
        <dbReference type="ARBA" id="ARBA00022475"/>
    </source>
</evidence>
<keyword evidence="5 11" id="KW-0812">Transmembrane</keyword>
<evidence type="ECO:0000313" key="12">
    <source>
        <dbReference type="EMBL" id="GIX94200.1"/>
    </source>
</evidence>
<dbReference type="GO" id="GO:0005886">
    <property type="term" value="C:plasma membrane"/>
    <property type="evidence" value="ECO:0007669"/>
    <property type="project" value="UniProtKB-SubCell"/>
</dbReference>
<evidence type="ECO:0000256" key="5">
    <source>
        <dbReference type="ARBA" id="ARBA00022692"/>
    </source>
</evidence>
<comment type="similarity">
    <text evidence="2">Belongs to the otopetrin family.</text>
</comment>
<accession>A0AAV4PC76</accession>
<evidence type="ECO:0000256" key="9">
    <source>
        <dbReference type="ARBA" id="ARBA00023136"/>
    </source>
</evidence>
<feature type="transmembrane region" description="Helical" evidence="11">
    <location>
        <begin position="37"/>
        <end position="62"/>
    </location>
</feature>
<dbReference type="GO" id="GO:0015252">
    <property type="term" value="F:proton channel activity"/>
    <property type="evidence" value="ECO:0007669"/>
    <property type="project" value="InterPro"/>
</dbReference>
<gene>
    <name evidence="12" type="primary">AVEN_217639_1</name>
    <name evidence="12" type="ORF">CEXT_368051</name>
</gene>